<accession>A0A7Y6TW93</accession>
<sequence length="112" mass="11387">MARPPRLTEPRDAGLQAERTGLAWSRTALAMFVNAVLILRAGVSTDVVAISAVGVVLFVAALGATACGIWRRDQLMRGDVVDAASPLMLGAVALATLLGCAGAIASMVVGSP</sequence>
<keyword evidence="8" id="KW-1185">Reference proteome</keyword>
<protein>
    <submittedName>
        <fullName evidence="7">DUF202 domain-containing protein</fullName>
    </submittedName>
</protein>
<comment type="caution">
    <text evidence="7">The sequence shown here is derived from an EMBL/GenBank/DDBJ whole genome shotgun (WGS) entry which is preliminary data.</text>
</comment>
<evidence type="ECO:0000259" key="6">
    <source>
        <dbReference type="Pfam" id="PF02656"/>
    </source>
</evidence>
<name>A0A7Y6TW93_9BURK</name>
<evidence type="ECO:0000256" key="1">
    <source>
        <dbReference type="ARBA" id="ARBA00004127"/>
    </source>
</evidence>
<keyword evidence="3 5" id="KW-1133">Transmembrane helix</keyword>
<keyword evidence="4 5" id="KW-0472">Membrane</keyword>
<dbReference type="Proteomes" id="UP000529637">
    <property type="component" value="Unassembled WGS sequence"/>
</dbReference>
<dbReference type="AlphaFoldDB" id="A0A7Y6TW93"/>
<organism evidence="7 8">
    <name type="scientific">Piscinibacter koreensis</name>
    <dbReference type="NCBI Taxonomy" id="2742824"/>
    <lineage>
        <taxon>Bacteria</taxon>
        <taxon>Pseudomonadati</taxon>
        <taxon>Pseudomonadota</taxon>
        <taxon>Betaproteobacteria</taxon>
        <taxon>Burkholderiales</taxon>
        <taxon>Sphaerotilaceae</taxon>
        <taxon>Piscinibacter</taxon>
    </lineage>
</organism>
<evidence type="ECO:0000256" key="3">
    <source>
        <dbReference type="ARBA" id="ARBA00022989"/>
    </source>
</evidence>
<reference evidence="7 8" key="1">
    <citation type="submission" date="2020-06" db="EMBL/GenBank/DDBJ databases">
        <title>Schlegella sp. ID0723 isolated from air conditioner.</title>
        <authorList>
            <person name="Kim D.Y."/>
            <person name="Kim D.-U."/>
        </authorList>
    </citation>
    <scope>NUCLEOTIDE SEQUENCE [LARGE SCALE GENOMIC DNA]</scope>
    <source>
        <strain evidence="7 8">ID0723</strain>
    </source>
</reference>
<dbReference type="GO" id="GO:0012505">
    <property type="term" value="C:endomembrane system"/>
    <property type="evidence" value="ECO:0007669"/>
    <property type="project" value="UniProtKB-SubCell"/>
</dbReference>
<evidence type="ECO:0000313" key="8">
    <source>
        <dbReference type="Proteomes" id="UP000529637"/>
    </source>
</evidence>
<keyword evidence="2 5" id="KW-0812">Transmembrane</keyword>
<feature type="transmembrane region" description="Helical" evidence="5">
    <location>
        <begin position="47"/>
        <end position="67"/>
    </location>
</feature>
<feature type="transmembrane region" description="Helical" evidence="5">
    <location>
        <begin position="87"/>
        <end position="109"/>
    </location>
</feature>
<evidence type="ECO:0000256" key="4">
    <source>
        <dbReference type="ARBA" id="ARBA00023136"/>
    </source>
</evidence>
<proteinExistence type="predicted"/>
<evidence type="ECO:0000313" key="7">
    <source>
        <dbReference type="EMBL" id="NUZ05840.1"/>
    </source>
</evidence>
<dbReference type="InterPro" id="IPR003807">
    <property type="entry name" value="DUF202"/>
</dbReference>
<feature type="transmembrane region" description="Helical" evidence="5">
    <location>
        <begin position="21"/>
        <end position="41"/>
    </location>
</feature>
<feature type="domain" description="DUF202" evidence="6">
    <location>
        <begin position="13"/>
        <end position="73"/>
    </location>
</feature>
<evidence type="ECO:0000256" key="2">
    <source>
        <dbReference type="ARBA" id="ARBA00022692"/>
    </source>
</evidence>
<dbReference type="Pfam" id="PF02656">
    <property type="entry name" value="DUF202"/>
    <property type="match status" value="1"/>
</dbReference>
<dbReference type="RefSeq" id="WP_176068160.1">
    <property type="nucleotide sequence ID" value="NZ_JABWMJ010000003.1"/>
</dbReference>
<evidence type="ECO:0000256" key="5">
    <source>
        <dbReference type="SAM" id="Phobius"/>
    </source>
</evidence>
<dbReference type="EMBL" id="JABWMJ010000003">
    <property type="protein sequence ID" value="NUZ05840.1"/>
    <property type="molecule type" value="Genomic_DNA"/>
</dbReference>
<gene>
    <name evidence="7" type="ORF">HQN59_08690</name>
</gene>
<comment type="subcellular location">
    <subcellularLocation>
        <location evidence="1">Endomembrane system</location>
        <topology evidence="1">Multi-pass membrane protein</topology>
    </subcellularLocation>
</comment>